<comment type="caution">
    <text evidence="4">The sequence shown here is derived from an EMBL/GenBank/DDBJ whole genome shotgun (WGS) entry which is preliminary data.</text>
</comment>
<feature type="signal peptide" evidence="3">
    <location>
        <begin position="1"/>
        <end position="19"/>
    </location>
</feature>
<sequence>MKHVLLHTLLLLGVVPGCASPKEEPTATARPEAPRPSSASAWVQPRPARGVPLTEAPARVLPSPEGSAVVGVPLRASVSRVAVRPGQHVKKGHVLMEVHMPEAVQAAGRHQAATLRREAYARRREQVLALQSQGMARLTELAEAETQLAEAQAEAQAALALLAVAGLNAADTAAVARGGPVPLRSPVEGIVTEVSGVLGETREGGGAPLVRIMGAGEVLLEARFARPLPAEARFELVLPGEAPLPLKEAGRAPAMDSRDGTTAAWFIPETPRALPSGLTGMVRVRADSLPGVSVVPARALLLESGQAQVLVRTAAGFRRQPVQVLAASGAEALVRGAGEGDVVAADAGALLLAEGATGGAGGEGAR</sequence>
<evidence type="ECO:0000313" key="4">
    <source>
        <dbReference type="EMBL" id="GMU07335.1"/>
    </source>
</evidence>
<dbReference type="PANTHER" id="PTHR30097">
    <property type="entry name" value="CATION EFFLUX SYSTEM PROTEIN CUSB"/>
    <property type="match status" value="1"/>
</dbReference>
<dbReference type="Gene3D" id="1.10.287.470">
    <property type="entry name" value="Helix hairpin bin"/>
    <property type="match status" value="1"/>
</dbReference>
<organism evidence="4 5">
    <name type="scientific">Corallococcus caeni</name>
    <dbReference type="NCBI Taxonomy" id="3082388"/>
    <lineage>
        <taxon>Bacteria</taxon>
        <taxon>Pseudomonadati</taxon>
        <taxon>Myxococcota</taxon>
        <taxon>Myxococcia</taxon>
        <taxon>Myxococcales</taxon>
        <taxon>Cystobacterineae</taxon>
        <taxon>Myxococcaceae</taxon>
        <taxon>Corallococcus</taxon>
    </lineage>
</organism>
<dbReference type="RefSeq" id="WP_338278246.1">
    <property type="nucleotide sequence ID" value="NZ_BTTX01000003.1"/>
</dbReference>
<dbReference type="Gene3D" id="2.40.50.100">
    <property type="match status" value="1"/>
</dbReference>
<feature type="compositionally biased region" description="Low complexity" evidence="2">
    <location>
        <begin position="26"/>
        <end position="41"/>
    </location>
</feature>
<feature type="chain" id="PRO_5046064168" description="RND efflux pump membrane fusion protein barrel-sandwich domain-containing protein" evidence="3">
    <location>
        <begin position="20"/>
        <end position="366"/>
    </location>
</feature>
<gene>
    <name evidence="4" type="ORF">ASNO1_35880</name>
</gene>
<dbReference type="EMBL" id="BTTX01000003">
    <property type="protein sequence ID" value="GMU07335.1"/>
    <property type="molecule type" value="Genomic_DNA"/>
</dbReference>
<feature type="region of interest" description="Disordered" evidence="2">
    <location>
        <begin position="20"/>
        <end position="46"/>
    </location>
</feature>
<proteinExistence type="predicted"/>
<reference evidence="4 5" key="1">
    <citation type="journal article" date="2024" name="Arch. Microbiol.">
        <title>Corallococcus caeni sp. nov., a novel myxobacterium isolated from activated sludge.</title>
        <authorList>
            <person name="Tomita S."/>
            <person name="Nakai R."/>
            <person name="Kuroda K."/>
            <person name="Kurashita H."/>
            <person name="Hatamoto M."/>
            <person name="Yamaguchi T."/>
            <person name="Narihiro T."/>
        </authorList>
    </citation>
    <scope>NUCLEOTIDE SEQUENCE [LARGE SCALE GENOMIC DNA]</scope>
    <source>
        <strain evidence="4 5">NO1</strain>
    </source>
</reference>
<name>A0ABQ6QTL7_9BACT</name>
<evidence type="ECO:0000256" key="2">
    <source>
        <dbReference type="SAM" id="MobiDB-lite"/>
    </source>
</evidence>
<evidence type="ECO:0000256" key="1">
    <source>
        <dbReference type="ARBA" id="ARBA00022448"/>
    </source>
</evidence>
<protein>
    <recommendedName>
        <fullName evidence="6">RND efflux pump membrane fusion protein barrel-sandwich domain-containing protein</fullName>
    </recommendedName>
</protein>
<evidence type="ECO:0000256" key="3">
    <source>
        <dbReference type="SAM" id="SignalP"/>
    </source>
</evidence>
<keyword evidence="5" id="KW-1185">Reference proteome</keyword>
<evidence type="ECO:0008006" key="6">
    <source>
        <dbReference type="Google" id="ProtNLM"/>
    </source>
</evidence>
<accession>A0ABQ6QTL7</accession>
<dbReference type="InterPro" id="IPR051909">
    <property type="entry name" value="MFP_Cation_Efflux"/>
</dbReference>
<keyword evidence="1" id="KW-0813">Transport</keyword>
<dbReference type="Gene3D" id="2.40.30.170">
    <property type="match status" value="1"/>
</dbReference>
<dbReference type="PANTHER" id="PTHR30097:SF4">
    <property type="entry name" value="SLR6042 PROTEIN"/>
    <property type="match status" value="1"/>
</dbReference>
<keyword evidence="3" id="KW-0732">Signal</keyword>
<evidence type="ECO:0000313" key="5">
    <source>
        <dbReference type="Proteomes" id="UP001342631"/>
    </source>
</evidence>
<dbReference type="Proteomes" id="UP001342631">
    <property type="component" value="Unassembled WGS sequence"/>
</dbReference>